<evidence type="ECO:0000256" key="5">
    <source>
        <dbReference type="ARBA" id="ARBA00022603"/>
    </source>
</evidence>
<feature type="region of interest" description="Disordered" evidence="10">
    <location>
        <begin position="1"/>
        <end position="46"/>
    </location>
</feature>
<keyword evidence="6 8" id="KW-0808">Transferase</keyword>
<feature type="compositionally biased region" description="Low complexity" evidence="10">
    <location>
        <begin position="9"/>
        <end position="18"/>
    </location>
</feature>
<dbReference type="AlphaFoldDB" id="A0A9N9LNM7"/>
<accession>A0A9N9LNM7</accession>
<evidence type="ECO:0000256" key="7">
    <source>
        <dbReference type="ARBA" id="ARBA00022691"/>
    </source>
</evidence>
<evidence type="ECO:0000256" key="3">
    <source>
        <dbReference type="ARBA" id="ARBA00012834"/>
    </source>
</evidence>
<dbReference type="PIRSF" id="PIRSF016305">
    <property type="entry name" value="LCM_mtfrase"/>
    <property type="match status" value="1"/>
</dbReference>
<keyword evidence="7 8" id="KW-0949">S-adenosyl-L-methionine</keyword>
<keyword evidence="12" id="KW-1185">Reference proteome</keyword>
<dbReference type="PANTHER" id="PTHR13600">
    <property type="entry name" value="LEUCINE CARBOXYL METHYLTRANSFERASE"/>
    <property type="match status" value="1"/>
</dbReference>
<proteinExistence type="inferred from homology"/>
<evidence type="ECO:0000256" key="1">
    <source>
        <dbReference type="ARBA" id="ARBA00000724"/>
    </source>
</evidence>
<comment type="caution">
    <text evidence="11">The sequence shown here is derived from an EMBL/GenBank/DDBJ whole genome shotgun (WGS) entry which is preliminary data.</text>
</comment>
<gene>
    <name evidence="11" type="ORF">HYALB_00011116</name>
</gene>
<dbReference type="InterPro" id="IPR007213">
    <property type="entry name" value="Ppm1/Ppm2/Tcmp"/>
</dbReference>
<feature type="binding site" evidence="9">
    <location>
        <position position="90"/>
    </location>
    <ligand>
        <name>S-adenosyl-L-methionine</name>
        <dbReference type="ChEBI" id="CHEBI:59789"/>
    </ligand>
</feature>
<dbReference type="Pfam" id="PF04072">
    <property type="entry name" value="LCM"/>
    <property type="match status" value="1"/>
</dbReference>
<evidence type="ECO:0000256" key="2">
    <source>
        <dbReference type="ARBA" id="ARBA00010703"/>
    </source>
</evidence>
<comment type="catalytic activity">
    <reaction evidence="1 8">
        <text>[phosphatase 2A protein]-C-terminal L-leucine + S-adenosyl-L-methionine = [phosphatase 2A protein]-C-terminal L-leucine methyl ester + S-adenosyl-L-homocysteine</text>
        <dbReference type="Rhea" id="RHEA:48544"/>
        <dbReference type="Rhea" id="RHEA-COMP:12134"/>
        <dbReference type="Rhea" id="RHEA-COMP:12135"/>
        <dbReference type="ChEBI" id="CHEBI:57856"/>
        <dbReference type="ChEBI" id="CHEBI:59789"/>
        <dbReference type="ChEBI" id="CHEBI:90516"/>
        <dbReference type="ChEBI" id="CHEBI:90517"/>
        <dbReference type="EC" id="2.1.1.233"/>
    </reaction>
</comment>
<feature type="binding site" evidence="9">
    <location>
        <position position="121"/>
    </location>
    <ligand>
        <name>S-adenosyl-L-methionine</name>
        <dbReference type="ChEBI" id="CHEBI:59789"/>
    </ligand>
</feature>
<dbReference type="PANTHER" id="PTHR13600:SF21">
    <property type="entry name" value="LEUCINE CARBOXYL METHYLTRANSFERASE 1"/>
    <property type="match status" value="1"/>
</dbReference>
<evidence type="ECO:0000313" key="11">
    <source>
        <dbReference type="EMBL" id="CAG8975866.1"/>
    </source>
</evidence>
<dbReference type="EMBL" id="CAJVRM010000154">
    <property type="protein sequence ID" value="CAG8975866.1"/>
    <property type="molecule type" value="Genomic_DNA"/>
</dbReference>
<dbReference type="EC" id="2.1.1.233" evidence="3 8"/>
<evidence type="ECO:0000256" key="10">
    <source>
        <dbReference type="SAM" id="MobiDB-lite"/>
    </source>
</evidence>
<evidence type="ECO:0000256" key="4">
    <source>
        <dbReference type="ARBA" id="ARBA00017497"/>
    </source>
</evidence>
<dbReference type="InterPro" id="IPR016651">
    <property type="entry name" value="LCMT1"/>
</dbReference>
<dbReference type="GO" id="GO:0018423">
    <property type="term" value="F:protein C-terminal leucine carboxyl O-methyltransferase activity"/>
    <property type="evidence" value="ECO:0007669"/>
    <property type="project" value="UniProtKB-EC"/>
</dbReference>
<evidence type="ECO:0000256" key="9">
    <source>
        <dbReference type="PIRSR" id="PIRSR016305-1"/>
    </source>
</evidence>
<protein>
    <recommendedName>
        <fullName evidence="4 8">Leucine carboxyl methyltransferase 1</fullName>
        <ecNumber evidence="3 8">2.1.1.233</ecNumber>
    </recommendedName>
</protein>
<comment type="similarity">
    <text evidence="2 8">Belongs to the methyltransferase superfamily. LCMT family.</text>
</comment>
<dbReference type="Gene3D" id="3.40.50.150">
    <property type="entry name" value="Vaccinia Virus protein VP39"/>
    <property type="match status" value="1"/>
</dbReference>
<evidence type="ECO:0000313" key="12">
    <source>
        <dbReference type="Proteomes" id="UP000701801"/>
    </source>
</evidence>
<dbReference type="Proteomes" id="UP000701801">
    <property type="component" value="Unassembled WGS sequence"/>
</dbReference>
<comment type="function">
    <text evidence="8">Methylates the carboxyl group of the C-terminal leucine residue of protein phosphatase 2A catalytic subunits to form alpha-leucine ester residues.</text>
</comment>
<feature type="binding site" evidence="9">
    <location>
        <begin position="210"/>
        <end position="211"/>
    </location>
    <ligand>
        <name>S-adenosyl-L-methionine</name>
        <dbReference type="ChEBI" id="CHEBI:59789"/>
    </ligand>
</feature>
<name>A0A9N9LNM7_9HELO</name>
<organism evidence="11 12">
    <name type="scientific">Hymenoscyphus albidus</name>
    <dbReference type="NCBI Taxonomy" id="595503"/>
    <lineage>
        <taxon>Eukaryota</taxon>
        <taxon>Fungi</taxon>
        <taxon>Dikarya</taxon>
        <taxon>Ascomycota</taxon>
        <taxon>Pezizomycotina</taxon>
        <taxon>Leotiomycetes</taxon>
        <taxon>Helotiales</taxon>
        <taxon>Helotiaceae</taxon>
        <taxon>Hymenoscyphus</taxon>
    </lineage>
</organism>
<feature type="binding site" evidence="9">
    <location>
        <position position="240"/>
    </location>
    <ligand>
        <name>S-adenosyl-L-methionine</name>
        <dbReference type="ChEBI" id="CHEBI:59789"/>
    </ligand>
</feature>
<dbReference type="SUPFAM" id="SSF53335">
    <property type="entry name" value="S-adenosyl-L-methionine-dependent methyltransferases"/>
    <property type="match status" value="1"/>
</dbReference>
<keyword evidence="5 8" id="KW-0489">Methyltransferase</keyword>
<reference evidence="11" key="1">
    <citation type="submission" date="2021-07" db="EMBL/GenBank/DDBJ databases">
        <authorList>
            <person name="Durling M."/>
        </authorList>
    </citation>
    <scope>NUCLEOTIDE SEQUENCE</scope>
</reference>
<sequence>MSAPQIPNLLASRGSPRLRGSRGRGRGGGPARMDASQRKDLDIQSTDTDAAVSRLSAVSVGYLDDPFAPYFVNGPGIRRLPVINRGTYTRTSALDILVDAFLSHASDESKDTPTKQIISLGAGTDTRYFRLRAQNKHRKLVYHEFDFPSVCGTKSQLVSTNQALLSQDDTATFFTKRSKDSSDSDNESEWGFAGKQNGETDIRYCCHPLDLRRLPYTPSIKTLNCFHGICSDIPTLIISECCLCYLEVDNAQDVIKWFADRIPSLGIVLYEPIGVDTSFGKMMVANLASRNITMPTVKMYKALSDQKQRLSDAGFKATNDDGGQDAKTIEHIWENWINADEKERVDSLEGLDEVEEWQILARHYAVAWGWRGTHGWEKWRNKLEHQ</sequence>
<dbReference type="GO" id="GO:0032259">
    <property type="term" value="P:methylation"/>
    <property type="evidence" value="ECO:0007669"/>
    <property type="project" value="UniProtKB-KW"/>
</dbReference>
<dbReference type="OrthoDB" id="203237at2759"/>
<dbReference type="InterPro" id="IPR029063">
    <property type="entry name" value="SAM-dependent_MTases_sf"/>
</dbReference>
<evidence type="ECO:0000256" key="8">
    <source>
        <dbReference type="PIRNR" id="PIRNR016305"/>
    </source>
</evidence>
<evidence type="ECO:0000256" key="6">
    <source>
        <dbReference type="ARBA" id="ARBA00022679"/>
    </source>
</evidence>